<keyword evidence="3" id="KW-1185">Reference proteome</keyword>
<dbReference type="AlphaFoldDB" id="A0A1L3GI38"/>
<dbReference type="Proteomes" id="UP000182264">
    <property type="component" value="Chromosome"/>
</dbReference>
<feature type="chain" id="PRO_5012046647" description="PhaC PHA synthase" evidence="1">
    <location>
        <begin position="20"/>
        <end position="165"/>
    </location>
</feature>
<protein>
    <recommendedName>
        <fullName evidence="4">PhaC PHA synthase</fullName>
    </recommendedName>
</protein>
<feature type="signal peptide" evidence="1">
    <location>
        <begin position="1"/>
        <end position="19"/>
    </location>
</feature>
<evidence type="ECO:0008006" key="4">
    <source>
        <dbReference type="Google" id="ProtNLM"/>
    </source>
</evidence>
<keyword evidence="1" id="KW-0732">Signal</keyword>
<accession>A0A1L3GI38</accession>
<dbReference type="RefSeq" id="WP_072287179.1">
    <property type="nucleotide sequence ID" value="NZ_CP015455.1"/>
</dbReference>
<dbReference type="EMBL" id="CP015518">
    <property type="protein sequence ID" value="APG25328.1"/>
    <property type="molecule type" value="Genomic_DNA"/>
</dbReference>
<organism evidence="2 3">
    <name type="scientific">Syntrophotalea acetylenica</name>
    <name type="common">Pelobacter acetylenicus</name>
    <dbReference type="NCBI Taxonomy" id="29542"/>
    <lineage>
        <taxon>Bacteria</taxon>
        <taxon>Pseudomonadati</taxon>
        <taxon>Thermodesulfobacteriota</taxon>
        <taxon>Desulfuromonadia</taxon>
        <taxon>Desulfuromonadales</taxon>
        <taxon>Syntrophotaleaceae</taxon>
        <taxon>Syntrophotalea</taxon>
    </lineage>
</organism>
<name>A0A1L3GI38_SYNAC</name>
<evidence type="ECO:0000256" key="1">
    <source>
        <dbReference type="SAM" id="SignalP"/>
    </source>
</evidence>
<evidence type="ECO:0000313" key="2">
    <source>
        <dbReference type="EMBL" id="APG25328.1"/>
    </source>
</evidence>
<dbReference type="InterPro" id="IPR058093">
    <property type="entry name" value="LA_2272-like"/>
</dbReference>
<dbReference type="OrthoDB" id="9795691at2"/>
<gene>
    <name evidence="2" type="ORF">A7E75_10100</name>
</gene>
<sequence length="165" mass="17616">MKKWALAFLCCFLASGAFAAPQNFQLSLTPDVAIHSRSTRINGVSLGIWSQNPQNALALGIVNGSTGSSSGLSLGLLANYAENYKGAQLACIANYASGNVTGLQWAAFNYAGNLHGLQLGFVNFADNADKGVQIGLINIMNANKRWFGNLPNEVAPAMVFVNWRY</sequence>
<dbReference type="KEGG" id="pace:A6070_04105"/>
<proteinExistence type="predicted"/>
<dbReference type="STRING" id="29542.A6070_04105"/>
<dbReference type="NCBIfam" id="NF047436">
    <property type="entry name" value="LA_2272_repeat"/>
    <property type="match status" value="1"/>
</dbReference>
<evidence type="ECO:0000313" key="3">
    <source>
        <dbReference type="Proteomes" id="UP000182264"/>
    </source>
</evidence>
<reference evidence="2 3" key="1">
    <citation type="journal article" date="2017" name="Genome Announc.">
        <title>Complete Genome Sequences of Two Acetylene-Fermenting Pelobacter acetylenicus Strains.</title>
        <authorList>
            <person name="Sutton J.M."/>
            <person name="Baesman S.M."/>
            <person name="Fierst J.L."/>
            <person name="Poret-Peterson A.T."/>
            <person name="Oremland R.S."/>
            <person name="Dunlap D.S."/>
            <person name="Akob D.M."/>
        </authorList>
    </citation>
    <scope>NUCLEOTIDE SEQUENCE [LARGE SCALE GENOMIC DNA]</scope>
    <source>
        <strain evidence="2 3">DSM 3247</strain>
    </source>
</reference>